<dbReference type="EMBL" id="BOOA01000043">
    <property type="protein sequence ID" value="GIH26625.1"/>
    <property type="molecule type" value="Genomic_DNA"/>
</dbReference>
<dbReference type="InterPro" id="IPR036318">
    <property type="entry name" value="FAD-bd_PCMH-like_sf"/>
</dbReference>
<keyword evidence="6" id="KW-1185">Reference proteome</keyword>
<accession>A0A919QFU7</accession>
<dbReference type="InterPro" id="IPR016169">
    <property type="entry name" value="FAD-bd_PCMH_sub2"/>
</dbReference>
<evidence type="ECO:0000259" key="4">
    <source>
        <dbReference type="PROSITE" id="PS51387"/>
    </source>
</evidence>
<dbReference type="Gene3D" id="3.30.465.10">
    <property type="match status" value="1"/>
</dbReference>
<evidence type="ECO:0000256" key="1">
    <source>
        <dbReference type="ARBA" id="ARBA00022630"/>
    </source>
</evidence>
<protein>
    <submittedName>
        <fullName evidence="5">Glycolate oxidase</fullName>
    </submittedName>
</protein>
<dbReference type="Proteomes" id="UP000640052">
    <property type="component" value="Unassembled WGS sequence"/>
</dbReference>
<dbReference type="PANTHER" id="PTHR11748:SF103">
    <property type="entry name" value="GLYCOLATE OXIDASE SUBUNIT GLCE"/>
    <property type="match status" value="1"/>
</dbReference>
<comment type="caution">
    <text evidence="5">The sequence shown here is derived from an EMBL/GenBank/DDBJ whole genome shotgun (WGS) entry which is preliminary data.</text>
</comment>
<reference evidence="5" key="1">
    <citation type="submission" date="2021-01" db="EMBL/GenBank/DDBJ databases">
        <title>Whole genome shotgun sequence of Acrocarpospora phusangensis NBRC 108782.</title>
        <authorList>
            <person name="Komaki H."/>
            <person name="Tamura T."/>
        </authorList>
    </citation>
    <scope>NUCLEOTIDE SEQUENCE</scope>
    <source>
        <strain evidence="5">NBRC 108782</strain>
    </source>
</reference>
<evidence type="ECO:0000256" key="3">
    <source>
        <dbReference type="SAM" id="MobiDB-lite"/>
    </source>
</evidence>
<name>A0A919QFU7_9ACTN</name>
<evidence type="ECO:0000313" key="6">
    <source>
        <dbReference type="Proteomes" id="UP000640052"/>
    </source>
</evidence>
<dbReference type="GO" id="GO:0003824">
    <property type="term" value="F:catalytic activity"/>
    <property type="evidence" value="ECO:0007669"/>
    <property type="project" value="InterPro"/>
</dbReference>
<dbReference type="PANTHER" id="PTHR11748">
    <property type="entry name" value="D-LACTATE DEHYDROGENASE"/>
    <property type="match status" value="1"/>
</dbReference>
<organism evidence="5 6">
    <name type="scientific">Acrocarpospora phusangensis</name>
    <dbReference type="NCBI Taxonomy" id="1070424"/>
    <lineage>
        <taxon>Bacteria</taxon>
        <taxon>Bacillati</taxon>
        <taxon>Actinomycetota</taxon>
        <taxon>Actinomycetes</taxon>
        <taxon>Streptosporangiales</taxon>
        <taxon>Streptosporangiaceae</taxon>
        <taxon>Acrocarpospora</taxon>
    </lineage>
</organism>
<dbReference type="PROSITE" id="PS51387">
    <property type="entry name" value="FAD_PCMH"/>
    <property type="match status" value="1"/>
</dbReference>
<dbReference type="InterPro" id="IPR006094">
    <property type="entry name" value="Oxid_FAD_bind_N"/>
</dbReference>
<dbReference type="InterPro" id="IPR016164">
    <property type="entry name" value="FAD-linked_Oxase-like_C"/>
</dbReference>
<proteinExistence type="predicted"/>
<feature type="domain" description="FAD-binding PCMH-type" evidence="4">
    <location>
        <begin position="22"/>
        <end position="201"/>
    </location>
</feature>
<dbReference type="RefSeq" id="WP_204043305.1">
    <property type="nucleotide sequence ID" value="NZ_BOOA01000043.1"/>
</dbReference>
<keyword evidence="1" id="KW-0285">Flavoprotein</keyword>
<dbReference type="InterPro" id="IPR016166">
    <property type="entry name" value="FAD-bd_PCMH"/>
</dbReference>
<evidence type="ECO:0000256" key="2">
    <source>
        <dbReference type="ARBA" id="ARBA00022827"/>
    </source>
</evidence>
<dbReference type="SUPFAM" id="SSF55103">
    <property type="entry name" value="FAD-linked oxidases, C-terminal domain"/>
    <property type="match status" value="1"/>
</dbReference>
<feature type="region of interest" description="Disordered" evidence="3">
    <location>
        <begin position="278"/>
        <end position="297"/>
    </location>
</feature>
<evidence type="ECO:0000313" key="5">
    <source>
        <dbReference type="EMBL" id="GIH26625.1"/>
    </source>
</evidence>
<sequence length="429" mass="44661">MPQEALAKTGVTVRVADAGDTVAGVQAKWVALPESTEEVAALLRVAAEHDLAVTPVGGGTKLDWGPPPERCDLLVDLCCLNEVLEYAPGDLVVRVQTGITLDALNEHLAAENQELALESPVPGTTVGGLLATALSGPRRFRYGTPRDLVIGVTVVLADGTTARSGGKVVKNVAGYDLGKLFAGSYGTLGVITEATFRLHPLPPARLWVTATYPELGDAPGVDLGTLAVQLAASQAEPAAVELDWSADSPGYTVSALLEGTAAPTKAETIRQVMTNPEISWSESPDGAARAEVSESPPDWWGRLPEGAILLEIRVPPSSAGAVVRELATSHLTGHTLRGSAASGVFLLALPAGTPKAGTPEAETPATAATVIERLRERIEALDGRLLAVSGPVGAADRWGTIGALDLMRRVKARFDPDRRMSPGRFVGGI</sequence>
<dbReference type="GO" id="GO:0071949">
    <property type="term" value="F:FAD binding"/>
    <property type="evidence" value="ECO:0007669"/>
    <property type="project" value="InterPro"/>
</dbReference>
<keyword evidence="2" id="KW-0274">FAD</keyword>
<dbReference type="AlphaFoldDB" id="A0A919QFU7"/>
<gene>
    <name evidence="5" type="primary">glcE</name>
    <name evidence="5" type="ORF">Aph01nite_49350</name>
</gene>
<dbReference type="Pfam" id="PF01565">
    <property type="entry name" value="FAD_binding_4"/>
    <property type="match status" value="1"/>
</dbReference>
<dbReference type="SUPFAM" id="SSF56176">
    <property type="entry name" value="FAD-binding/transporter-associated domain-like"/>
    <property type="match status" value="1"/>
</dbReference>